<proteinExistence type="predicted"/>
<feature type="domain" description="SET" evidence="2">
    <location>
        <begin position="22"/>
        <end position="144"/>
    </location>
</feature>
<dbReference type="Gene3D" id="2.170.270.10">
    <property type="entry name" value="SET domain"/>
    <property type="match status" value="1"/>
</dbReference>
<keyword evidence="4" id="KW-1185">Reference proteome</keyword>
<organism evidence="3 4">
    <name type="scientific">Poecilia formosa</name>
    <name type="common">Amazon molly</name>
    <name type="synonym">Limia formosa</name>
    <dbReference type="NCBI Taxonomy" id="48698"/>
    <lineage>
        <taxon>Eukaryota</taxon>
        <taxon>Metazoa</taxon>
        <taxon>Chordata</taxon>
        <taxon>Craniata</taxon>
        <taxon>Vertebrata</taxon>
        <taxon>Euteleostomi</taxon>
        <taxon>Actinopterygii</taxon>
        <taxon>Neopterygii</taxon>
        <taxon>Teleostei</taxon>
        <taxon>Neoteleostei</taxon>
        <taxon>Acanthomorphata</taxon>
        <taxon>Ovalentaria</taxon>
        <taxon>Atherinomorphae</taxon>
        <taxon>Cyprinodontiformes</taxon>
        <taxon>Poeciliidae</taxon>
        <taxon>Poeciliinae</taxon>
        <taxon>Poecilia</taxon>
    </lineage>
</organism>
<name>A0A087XM20_POEFO</name>
<dbReference type="Pfam" id="PF00856">
    <property type="entry name" value="SET"/>
    <property type="match status" value="1"/>
</dbReference>
<sequence length="957" mass="109768">MNPKGVCPEEEALHFIASEKDKDIFQKKFISEDKGYGVIATKNIEPGEFLLEYVGRHITGSEGEDLYKEYSAEDAAFLYFYNFQEQNFCIDGSKETRLGRFINDDHIKPNSKIKIVLDEQQKPHLCVFAITEILAGEEIVYDYETPNCQWRQDGTHTTNYGPETLAETDIAESTDNDLFDISDCNPLLSSSVMEEEEEFSEFEMVIVINKLSFFQTVEEEGSRSLVMSDEKVDDNSQSKEEETTEREVILRKTPSKTQQKSHGSNSQQHNVTVKTSSNTSHHRVYDKKNYCFYCGKPYAKITRHLKQKHSDQPDVARALAYRKGSKMHSLLLTKVANMGNYQHNCSVLSSGEGQIIPKRQATCEVAATNYLPCKFCFAMYVKTDLWRHLKRCKLRGTEASIVTRRVQTSSSMMLPMNTVISTGLKTVLQEMTYDNITLLVKADSLIISLGERMFLKNGEVGRHRADIRNKMRELARLVLVARDIDKDVVFLKDLICPRKFNTVLEAVKQMTGFNELSNRFAVPSTALKLRHSLVKVSYILQGEALRVQDDDLKSKAEQFVKLIELDWSTHVSSNALKTLYQKKWNLPQILPLSEDIKKLQDHLKSLEVVCDQPTAKSWSELAQVTLTQLILFNRRREGEVSRMELNTYLQRNQHDMHDEVLESLSKLCENLARVEVRGKRGRKVPVLFTTNIKQSVELLIKTREEVGISPTNPYIFARPFYGSQGNFRGCDSLKRFAESCGAKQPQNLTSTKLRKHIATVSQLLNLQTHELDQLATFMGHDIEVHREFYRLPEETLQVAKVSRLLFALQGGMSKFKGKSLEDITPNINSEEKSSDSDSDVQSEGTPIKKSQKVNEKALHHARQLGALKYRQSRQVNMHIMEQSLSLSQMGKSRRPWSDTERKVIHQHFKDFLKKLKIPGKVDCQKCLNNNQILKDNERDWKAIKYFMYNKIAAIKKS</sequence>
<dbReference type="OMA" id="PKRQATC"/>
<dbReference type="Ensembl" id="ENSPFOT00000006835.1">
    <property type="protein sequence ID" value="ENSPFOP00000006823.1"/>
    <property type="gene ID" value="ENSPFOG00000006913.1"/>
</dbReference>
<evidence type="ECO:0000256" key="1">
    <source>
        <dbReference type="SAM" id="MobiDB-lite"/>
    </source>
</evidence>
<dbReference type="InterPro" id="IPR001214">
    <property type="entry name" value="SET_dom"/>
</dbReference>
<dbReference type="PANTHER" id="PTHR33480:SF5">
    <property type="entry name" value="SI:DKEY-51D8.9"/>
    <property type="match status" value="1"/>
</dbReference>
<accession>A0A087XM20</accession>
<dbReference type="STRING" id="48698.ENSPFOP00000006823"/>
<reference evidence="4" key="1">
    <citation type="submission" date="2013-10" db="EMBL/GenBank/DDBJ databases">
        <authorList>
            <person name="Schartl M."/>
            <person name="Warren W."/>
        </authorList>
    </citation>
    <scope>NUCLEOTIDE SEQUENCE [LARGE SCALE GENOMIC DNA]</scope>
    <source>
        <strain evidence="4">female</strain>
    </source>
</reference>
<evidence type="ECO:0000259" key="2">
    <source>
        <dbReference type="PROSITE" id="PS50280"/>
    </source>
</evidence>
<feature type="region of interest" description="Disordered" evidence="1">
    <location>
        <begin position="823"/>
        <end position="855"/>
    </location>
</feature>
<dbReference type="SUPFAM" id="SSF82199">
    <property type="entry name" value="SET domain"/>
    <property type="match status" value="1"/>
</dbReference>
<protein>
    <recommendedName>
        <fullName evidence="2">SET domain-containing protein</fullName>
    </recommendedName>
</protein>
<dbReference type="PROSITE" id="PS50280">
    <property type="entry name" value="SET"/>
    <property type="match status" value="1"/>
</dbReference>
<dbReference type="eggNOG" id="KOG1085">
    <property type="taxonomic scope" value="Eukaryota"/>
</dbReference>
<feature type="compositionally biased region" description="Polar residues" evidence="1">
    <location>
        <begin position="255"/>
        <end position="279"/>
    </location>
</feature>
<evidence type="ECO:0000313" key="4">
    <source>
        <dbReference type="Proteomes" id="UP000028760"/>
    </source>
</evidence>
<reference evidence="3" key="2">
    <citation type="submission" date="2025-08" db="UniProtKB">
        <authorList>
            <consortium name="Ensembl"/>
        </authorList>
    </citation>
    <scope>IDENTIFICATION</scope>
</reference>
<reference evidence="3" key="3">
    <citation type="submission" date="2025-09" db="UniProtKB">
        <authorList>
            <consortium name="Ensembl"/>
        </authorList>
    </citation>
    <scope>IDENTIFICATION</scope>
</reference>
<dbReference type="InterPro" id="IPR046341">
    <property type="entry name" value="SET_dom_sf"/>
</dbReference>
<dbReference type="GeneTree" id="ENSGT00940000165604"/>
<dbReference type="AlphaFoldDB" id="A0A087XM20"/>
<dbReference type="PANTHER" id="PTHR33480">
    <property type="entry name" value="SET DOMAIN-CONTAINING PROTEIN-RELATED"/>
    <property type="match status" value="1"/>
</dbReference>
<evidence type="ECO:0000313" key="3">
    <source>
        <dbReference type="Ensembl" id="ENSPFOP00000006823.1"/>
    </source>
</evidence>
<feature type="compositionally biased region" description="Basic and acidic residues" evidence="1">
    <location>
        <begin position="228"/>
        <end position="250"/>
    </location>
</feature>
<feature type="region of interest" description="Disordered" evidence="1">
    <location>
        <begin position="224"/>
        <end position="280"/>
    </location>
</feature>
<dbReference type="Proteomes" id="UP000028760">
    <property type="component" value="Unassembled WGS sequence"/>
</dbReference>
<dbReference type="EMBL" id="AYCK01014863">
    <property type="status" value="NOT_ANNOTATED_CDS"/>
    <property type="molecule type" value="Genomic_DNA"/>
</dbReference>
<dbReference type="SMART" id="SM00317">
    <property type="entry name" value="SET"/>
    <property type="match status" value="1"/>
</dbReference>